<dbReference type="Pfam" id="PF00854">
    <property type="entry name" value="PTR2"/>
    <property type="match status" value="1"/>
</dbReference>
<evidence type="ECO:0000256" key="6">
    <source>
        <dbReference type="SAM" id="Phobius"/>
    </source>
</evidence>
<evidence type="ECO:0000256" key="3">
    <source>
        <dbReference type="ARBA" id="ARBA00022692"/>
    </source>
</evidence>
<dbReference type="Gene3D" id="1.20.1250.20">
    <property type="entry name" value="MFS general substrate transporter like domains"/>
    <property type="match status" value="1"/>
</dbReference>
<organism evidence="7 8">
    <name type="scientific">Dioscorea cayennensis subsp. rotundata</name>
    <name type="common">White Guinea yam</name>
    <name type="synonym">Dioscorea rotundata</name>
    <dbReference type="NCBI Taxonomy" id="55577"/>
    <lineage>
        <taxon>Eukaryota</taxon>
        <taxon>Viridiplantae</taxon>
        <taxon>Streptophyta</taxon>
        <taxon>Embryophyta</taxon>
        <taxon>Tracheophyta</taxon>
        <taxon>Spermatophyta</taxon>
        <taxon>Magnoliopsida</taxon>
        <taxon>Liliopsida</taxon>
        <taxon>Dioscoreales</taxon>
        <taxon>Dioscoreaceae</taxon>
        <taxon>Dioscorea</taxon>
    </lineage>
</organism>
<evidence type="ECO:0000313" key="7">
    <source>
        <dbReference type="Proteomes" id="UP001515500"/>
    </source>
</evidence>
<dbReference type="GeneID" id="120265974"/>
<sequence length="604" mass="67217">MHKFLDTPSPLCLTMAEDSTKQENKKKKKMNKQGGLKTMPFILANDICDRFAMTGFNANLITYLTQELHLPLVQATNTLTVFKGTSDFTPIIGGLIADSFAGRFWTITVGTIIYELGMISLTVCSFLRMFRLPSCSKSQKCQRASWWQLLVIYMSLLLTSIGSGGIRPCIVPFGADQLESGDPENKWKGSFFNLYFFCMGVATVTAHTVVVYIQDNVGWGWGLGVPTLSMFASLLVFMVGYPLYIKLKPGGSPLKRLTQVVVAAIRKRNASKPTDPSLLYTDKQLDADISTKGRLFHTSQLRFFDRAAIVTESDKLQLGELRLWRLSTVHRVEELKCIIRVLPFWVVGILLAASASNNHSFSILQARTMDRHISSNFKIPPASMSVFSDIAMLVTLAMYDRIFVPLARRFTNKPSGFTSLQRIGIGLVITLFCNVSAALVEVKRKAAAAENGLIDEPKAVIPISVFWLVPQYAIHGIGDAFMQVGQMEFLYDQAPESMRSVAAALYWLAISIGSYLGTVLVSLVSRITEKSGEWLPDNINKGKLDYYYWLVVGLQVVNVMYFLVCAMLHTLKPLEVMEDNQILKAEGRESEVGEGRESNGTSFA</sequence>
<feature type="transmembrane region" description="Helical" evidence="6">
    <location>
        <begin position="460"/>
        <end position="482"/>
    </location>
</feature>
<reference evidence="8" key="1">
    <citation type="submission" date="2025-08" db="UniProtKB">
        <authorList>
            <consortium name="RefSeq"/>
        </authorList>
    </citation>
    <scope>IDENTIFICATION</scope>
</reference>
<feature type="transmembrane region" description="Helical" evidence="6">
    <location>
        <begin position="337"/>
        <end position="355"/>
    </location>
</feature>
<feature type="transmembrane region" description="Helical" evidence="6">
    <location>
        <begin position="104"/>
        <end position="130"/>
    </location>
</feature>
<feature type="transmembrane region" description="Helical" evidence="6">
    <location>
        <begin position="150"/>
        <end position="170"/>
    </location>
</feature>
<gene>
    <name evidence="8" type="primary">LOC120265974</name>
</gene>
<evidence type="ECO:0000256" key="2">
    <source>
        <dbReference type="ARBA" id="ARBA00005982"/>
    </source>
</evidence>
<feature type="transmembrane region" description="Helical" evidence="6">
    <location>
        <begin position="420"/>
        <end position="440"/>
    </location>
</feature>
<protein>
    <submittedName>
        <fullName evidence="8">Protein NRT1/ PTR FAMILY 3.1-like</fullName>
    </submittedName>
</protein>
<evidence type="ECO:0000256" key="1">
    <source>
        <dbReference type="ARBA" id="ARBA00004141"/>
    </source>
</evidence>
<dbReference type="SUPFAM" id="SSF103473">
    <property type="entry name" value="MFS general substrate transporter"/>
    <property type="match status" value="1"/>
</dbReference>
<accession>A0AB40BQV9</accession>
<keyword evidence="3 6" id="KW-0812">Transmembrane</keyword>
<feature type="transmembrane region" description="Helical" evidence="6">
    <location>
        <begin position="547"/>
        <end position="568"/>
    </location>
</feature>
<feature type="transmembrane region" description="Helical" evidence="6">
    <location>
        <begin position="191"/>
        <end position="213"/>
    </location>
</feature>
<dbReference type="PANTHER" id="PTHR11654">
    <property type="entry name" value="OLIGOPEPTIDE TRANSPORTER-RELATED"/>
    <property type="match status" value="1"/>
</dbReference>
<dbReference type="InterPro" id="IPR036259">
    <property type="entry name" value="MFS_trans_sf"/>
</dbReference>
<name>A0AB40BQV9_DIOCR</name>
<keyword evidence="5 6" id="KW-0472">Membrane</keyword>
<dbReference type="InterPro" id="IPR000109">
    <property type="entry name" value="POT_fam"/>
</dbReference>
<comment type="subcellular location">
    <subcellularLocation>
        <location evidence="1">Membrane</location>
        <topology evidence="1">Multi-pass membrane protein</topology>
    </subcellularLocation>
</comment>
<feature type="transmembrane region" description="Helical" evidence="6">
    <location>
        <begin position="379"/>
        <end position="399"/>
    </location>
</feature>
<dbReference type="RefSeq" id="XP_039129851.1">
    <property type="nucleotide sequence ID" value="XM_039273917.1"/>
</dbReference>
<evidence type="ECO:0000256" key="5">
    <source>
        <dbReference type="ARBA" id="ARBA00023136"/>
    </source>
</evidence>
<proteinExistence type="inferred from homology"/>
<evidence type="ECO:0000313" key="8">
    <source>
        <dbReference type="RefSeq" id="XP_039129851.1"/>
    </source>
</evidence>
<dbReference type="GO" id="GO:0016020">
    <property type="term" value="C:membrane"/>
    <property type="evidence" value="ECO:0007669"/>
    <property type="project" value="UniProtKB-SubCell"/>
</dbReference>
<evidence type="ECO:0000256" key="4">
    <source>
        <dbReference type="ARBA" id="ARBA00022989"/>
    </source>
</evidence>
<keyword evidence="4 6" id="KW-1133">Transmembrane helix</keyword>
<comment type="similarity">
    <text evidence="2">Belongs to the major facilitator superfamily. Proton-dependent oligopeptide transporter (POT/PTR) (TC 2.A.17) family.</text>
</comment>
<feature type="transmembrane region" description="Helical" evidence="6">
    <location>
        <begin position="503"/>
        <end position="527"/>
    </location>
</feature>
<dbReference type="Proteomes" id="UP001515500">
    <property type="component" value="Chromosome 7"/>
</dbReference>
<feature type="transmembrane region" description="Helical" evidence="6">
    <location>
        <begin position="219"/>
        <end position="245"/>
    </location>
</feature>
<dbReference type="AlphaFoldDB" id="A0AB40BQV9"/>
<keyword evidence="7" id="KW-1185">Reference proteome</keyword>
<dbReference type="GO" id="GO:0022857">
    <property type="term" value="F:transmembrane transporter activity"/>
    <property type="evidence" value="ECO:0007669"/>
    <property type="project" value="InterPro"/>
</dbReference>